<dbReference type="AlphaFoldDB" id="A0A517R758"/>
<name>A0A517R758_9PLAN</name>
<accession>A0A517R758</accession>
<reference evidence="1 2" key="1">
    <citation type="submission" date="2019-02" db="EMBL/GenBank/DDBJ databases">
        <title>Deep-cultivation of Planctomycetes and their phenomic and genomic characterization uncovers novel biology.</title>
        <authorList>
            <person name="Wiegand S."/>
            <person name="Jogler M."/>
            <person name="Boedeker C."/>
            <person name="Pinto D."/>
            <person name="Vollmers J."/>
            <person name="Rivas-Marin E."/>
            <person name="Kohn T."/>
            <person name="Peeters S.H."/>
            <person name="Heuer A."/>
            <person name="Rast P."/>
            <person name="Oberbeckmann S."/>
            <person name="Bunk B."/>
            <person name="Jeske O."/>
            <person name="Meyerdierks A."/>
            <person name="Storesund J.E."/>
            <person name="Kallscheuer N."/>
            <person name="Luecker S."/>
            <person name="Lage O.M."/>
            <person name="Pohl T."/>
            <person name="Merkel B.J."/>
            <person name="Hornburger P."/>
            <person name="Mueller R.-W."/>
            <person name="Bruemmer F."/>
            <person name="Labrenz M."/>
            <person name="Spormann A.M."/>
            <person name="Op den Camp H."/>
            <person name="Overmann J."/>
            <person name="Amann R."/>
            <person name="Jetten M.S.M."/>
            <person name="Mascher T."/>
            <person name="Medema M.H."/>
            <person name="Devos D.P."/>
            <person name="Kaster A.-K."/>
            <person name="Ovreas L."/>
            <person name="Rohde M."/>
            <person name="Galperin M.Y."/>
            <person name="Jogler C."/>
        </authorList>
    </citation>
    <scope>NUCLEOTIDE SEQUENCE [LARGE SCALE GENOMIC DNA]</scope>
    <source>
        <strain evidence="1 2">Pan189</strain>
    </source>
</reference>
<gene>
    <name evidence="1" type="ORF">Pan189_40910</name>
</gene>
<dbReference type="KEGG" id="svp:Pan189_40910"/>
<sequence>MVGNRFATLLLFAAVIVPALHYGDRLNAELAWKTQVSSRRTVAYSRPADWKHPRKMRFMPSELRFFRPNTNESELRFFRPNTNEFEMVCYVSPRRWSQAALGVPPNSNDAVNVGVYLAADDFFRNYTDGTGIIFLYHPRKGKSSHVLYQVYEQIVQPRSSVRAIWIAVEFKLEPNAGSRTLRTDISGRFPINCLPRSTQVLKWPG</sequence>
<keyword evidence="2" id="KW-1185">Reference proteome</keyword>
<evidence type="ECO:0000313" key="2">
    <source>
        <dbReference type="Proteomes" id="UP000317318"/>
    </source>
</evidence>
<dbReference type="Proteomes" id="UP000317318">
    <property type="component" value="Chromosome"/>
</dbReference>
<proteinExistence type="predicted"/>
<organism evidence="1 2">
    <name type="scientific">Stratiformator vulcanicus</name>
    <dbReference type="NCBI Taxonomy" id="2527980"/>
    <lineage>
        <taxon>Bacteria</taxon>
        <taxon>Pseudomonadati</taxon>
        <taxon>Planctomycetota</taxon>
        <taxon>Planctomycetia</taxon>
        <taxon>Planctomycetales</taxon>
        <taxon>Planctomycetaceae</taxon>
        <taxon>Stratiformator</taxon>
    </lineage>
</organism>
<protein>
    <submittedName>
        <fullName evidence="1">Uncharacterized protein</fullName>
    </submittedName>
</protein>
<dbReference type="EMBL" id="CP036268">
    <property type="protein sequence ID" value="QDT39682.1"/>
    <property type="molecule type" value="Genomic_DNA"/>
</dbReference>
<evidence type="ECO:0000313" key="1">
    <source>
        <dbReference type="EMBL" id="QDT39682.1"/>
    </source>
</evidence>